<keyword evidence="3" id="KW-1185">Reference proteome</keyword>
<dbReference type="EMBL" id="JAQQBS010000002">
    <property type="protein sequence ID" value="KAK0173033.1"/>
    <property type="molecule type" value="Genomic_DNA"/>
</dbReference>
<dbReference type="Pfam" id="PF16027">
    <property type="entry name" value="DUF4786"/>
    <property type="match status" value="2"/>
</dbReference>
<sequence>MMKNIRYCLIVTSLMIWCVNSIPENTYETVRTSNAAILNRLGLSPLDIPDGHHKKRLAGPEPPTVTSSIYSRIHQPYSRRHGHRDSHVFVVKLPASPPYYTITKPHKSINNNDKISIKNTGNIGNGISVLHQSPSVGFHSNGKPAKIYHWNLPVMKKINEKKRLHAQLRMDQMKKQIESDKMINIKQYQENQYNFKQINPVNDAKLVDANNNRLNSNNPVINGDKIVNSKQTRNNDKRLSYPESMEVFKRMNSIGDDNSVGIKNQVNGTRKMYRLDSTLYHLEQRPNDQPTIWSLPNDLDNNIRNVNVLKVKKHRKKAAMSYYAPIINKTGSTSIHKNFPGNGKPKAFYVMEKSRKPVYYHPVLP</sequence>
<accession>A0AA39KT76</accession>
<reference evidence="2" key="2">
    <citation type="submission" date="2023-03" db="EMBL/GenBank/DDBJ databases">
        <authorList>
            <person name="Inwood S.N."/>
            <person name="Skelly J.G."/>
            <person name="Guhlin J."/>
            <person name="Harrop T.W.R."/>
            <person name="Goldson S.G."/>
            <person name="Dearden P.K."/>
        </authorList>
    </citation>
    <scope>NUCLEOTIDE SEQUENCE</scope>
    <source>
        <strain evidence="2">Irish</strain>
        <tissue evidence="2">Whole body</tissue>
    </source>
</reference>
<name>A0AA39KT76_9HYME</name>
<dbReference type="InterPro" id="IPR031983">
    <property type="entry name" value="DUF4786"/>
</dbReference>
<organism evidence="2 3">
    <name type="scientific">Microctonus aethiopoides</name>
    <dbReference type="NCBI Taxonomy" id="144406"/>
    <lineage>
        <taxon>Eukaryota</taxon>
        <taxon>Metazoa</taxon>
        <taxon>Ecdysozoa</taxon>
        <taxon>Arthropoda</taxon>
        <taxon>Hexapoda</taxon>
        <taxon>Insecta</taxon>
        <taxon>Pterygota</taxon>
        <taxon>Neoptera</taxon>
        <taxon>Endopterygota</taxon>
        <taxon>Hymenoptera</taxon>
        <taxon>Apocrita</taxon>
        <taxon>Ichneumonoidea</taxon>
        <taxon>Braconidae</taxon>
        <taxon>Euphorinae</taxon>
        <taxon>Microctonus</taxon>
    </lineage>
</organism>
<comment type="caution">
    <text evidence="2">The sequence shown here is derived from an EMBL/GenBank/DDBJ whole genome shotgun (WGS) entry which is preliminary data.</text>
</comment>
<dbReference type="Proteomes" id="UP001168990">
    <property type="component" value="Unassembled WGS sequence"/>
</dbReference>
<proteinExistence type="predicted"/>
<dbReference type="AlphaFoldDB" id="A0AA39KT76"/>
<gene>
    <name evidence="2" type="ORF">PV328_006287</name>
</gene>
<feature type="signal peptide" evidence="1">
    <location>
        <begin position="1"/>
        <end position="21"/>
    </location>
</feature>
<protein>
    <submittedName>
        <fullName evidence="2">Uncharacterized protein</fullName>
    </submittedName>
</protein>
<reference evidence="2" key="1">
    <citation type="journal article" date="2023" name="bioRxiv">
        <title>Scaffold-level genome assemblies of two parasitoid biocontrol wasps reveal the parthenogenesis mechanism and an associated novel virus.</title>
        <authorList>
            <person name="Inwood S."/>
            <person name="Skelly J."/>
            <person name="Guhlin J."/>
            <person name="Harrop T."/>
            <person name="Goldson S."/>
            <person name="Dearden P."/>
        </authorList>
    </citation>
    <scope>NUCLEOTIDE SEQUENCE</scope>
    <source>
        <strain evidence="2">Irish</strain>
        <tissue evidence="2">Whole body</tissue>
    </source>
</reference>
<evidence type="ECO:0000313" key="2">
    <source>
        <dbReference type="EMBL" id="KAK0173033.1"/>
    </source>
</evidence>
<evidence type="ECO:0000256" key="1">
    <source>
        <dbReference type="SAM" id="SignalP"/>
    </source>
</evidence>
<feature type="chain" id="PRO_5041267023" evidence="1">
    <location>
        <begin position="22"/>
        <end position="365"/>
    </location>
</feature>
<evidence type="ECO:0000313" key="3">
    <source>
        <dbReference type="Proteomes" id="UP001168990"/>
    </source>
</evidence>
<keyword evidence="1" id="KW-0732">Signal</keyword>